<dbReference type="PATRIC" id="fig|1550241.5.peg.846"/>
<dbReference type="GeneID" id="25401360"/>
<dbReference type="OrthoDB" id="7000at2157"/>
<dbReference type="GO" id="GO:0009347">
    <property type="term" value="C:aspartate carbamoyltransferase complex"/>
    <property type="evidence" value="ECO:0007669"/>
    <property type="project" value="InterPro"/>
</dbReference>
<evidence type="ECO:0000313" key="10">
    <source>
        <dbReference type="EMBL" id="AKG38610.1"/>
    </source>
</evidence>
<feature type="domain" description="Aspartate carbamoyltransferase regulatory subunit N-terminal" evidence="8">
    <location>
        <begin position="7"/>
        <end position="98"/>
    </location>
</feature>
<dbReference type="InterPro" id="IPR020545">
    <property type="entry name" value="Asp_carbamoyltransf_reg_N"/>
</dbReference>
<organism evidence="10 11">
    <name type="scientific">Infirmifilum uzonense</name>
    <dbReference type="NCBI Taxonomy" id="1550241"/>
    <lineage>
        <taxon>Archaea</taxon>
        <taxon>Thermoproteota</taxon>
        <taxon>Thermoprotei</taxon>
        <taxon>Thermofilales</taxon>
        <taxon>Thermofilaceae</taxon>
        <taxon>Infirmifilum</taxon>
    </lineage>
</organism>
<keyword evidence="4 7" id="KW-0479">Metal-binding</keyword>
<dbReference type="HOGENOM" id="CLU_128576_0_0_2"/>
<dbReference type="InterPro" id="IPR036793">
    <property type="entry name" value="Asp_carbatrfase_reg_N_sf"/>
</dbReference>
<dbReference type="Proteomes" id="UP000067434">
    <property type="component" value="Chromosome"/>
</dbReference>
<evidence type="ECO:0000259" key="9">
    <source>
        <dbReference type="Pfam" id="PF02748"/>
    </source>
</evidence>
<evidence type="ECO:0000313" key="11">
    <source>
        <dbReference type="Proteomes" id="UP000067434"/>
    </source>
</evidence>
<dbReference type="InterPro" id="IPR002801">
    <property type="entry name" value="Asp_carbamoylTrfase_reg"/>
</dbReference>
<dbReference type="NCBIfam" id="TIGR00240">
    <property type="entry name" value="ATCase_reg"/>
    <property type="match status" value="1"/>
</dbReference>
<evidence type="ECO:0000259" key="8">
    <source>
        <dbReference type="Pfam" id="PF01948"/>
    </source>
</evidence>
<evidence type="ECO:0000256" key="1">
    <source>
        <dbReference type="ARBA" id="ARBA00002565"/>
    </source>
</evidence>
<accession>A0A0F7FHI0</accession>
<dbReference type="STRING" id="1550241.MA03_03975"/>
<comment type="function">
    <text evidence="1 7">Involved in allosteric regulation of aspartate carbamoyltransferase.</text>
</comment>
<dbReference type="KEGG" id="thf:MA03_03975"/>
<protein>
    <recommendedName>
        <fullName evidence="3 7">Aspartate carbamoyltransferase regulatory chain</fullName>
    </recommendedName>
</protein>
<evidence type="ECO:0000256" key="6">
    <source>
        <dbReference type="ARBA" id="ARBA00022975"/>
    </source>
</evidence>
<dbReference type="Pfam" id="PF02748">
    <property type="entry name" value="PyrI_C"/>
    <property type="match status" value="1"/>
</dbReference>
<dbReference type="Gene3D" id="2.30.30.20">
    <property type="entry name" value="Aspartate carbamoyltransferase regulatory subunit, C-terminal domain"/>
    <property type="match status" value="1"/>
</dbReference>
<dbReference type="RefSeq" id="WP_052884038.1">
    <property type="nucleotide sequence ID" value="NZ_CP009961.1"/>
</dbReference>
<comment type="cofactor">
    <cofactor evidence="7">
        <name>Zn(2+)</name>
        <dbReference type="ChEBI" id="CHEBI:29105"/>
    </cofactor>
    <text evidence="7">Binds 1 zinc ion per subunit.</text>
</comment>
<feature type="binding site" evidence="7">
    <location>
        <position position="138"/>
    </location>
    <ligand>
        <name>Zn(2+)</name>
        <dbReference type="ChEBI" id="CHEBI:29105"/>
    </ligand>
</feature>
<dbReference type="PANTHER" id="PTHR35805:SF1">
    <property type="entry name" value="ASPARTATE CARBAMOYLTRANSFERASE REGULATORY CHAIN"/>
    <property type="match status" value="1"/>
</dbReference>
<dbReference type="PANTHER" id="PTHR35805">
    <property type="entry name" value="ASPARTATE CARBAMOYLTRANSFERASE REGULATORY CHAIN"/>
    <property type="match status" value="1"/>
</dbReference>
<dbReference type="AlphaFoldDB" id="A0A0F7FHI0"/>
<evidence type="ECO:0000256" key="7">
    <source>
        <dbReference type="HAMAP-Rule" id="MF_00002"/>
    </source>
</evidence>
<dbReference type="HAMAP" id="MF_00002">
    <property type="entry name" value="Asp_carb_tr_reg"/>
    <property type="match status" value="1"/>
</dbReference>
<dbReference type="GO" id="GO:0016740">
    <property type="term" value="F:transferase activity"/>
    <property type="evidence" value="ECO:0007669"/>
    <property type="project" value="UniProtKB-KW"/>
</dbReference>
<dbReference type="EMBL" id="CP009961">
    <property type="protein sequence ID" value="AKG38610.1"/>
    <property type="molecule type" value="Genomic_DNA"/>
</dbReference>
<keyword evidence="5 7" id="KW-0862">Zinc</keyword>
<dbReference type="Gene3D" id="3.30.70.140">
    <property type="entry name" value="Aspartate carbamoyltransferase regulatory subunit, N-terminal domain"/>
    <property type="match status" value="1"/>
</dbReference>
<evidence type="ECO:0000256" key="5">
    <source>
        <dbReference type="ARBA" id="ARBA00022833"/>
    </source>
</evidence>
<comment type="similarity">
    <text evidence="2 7">Belongs to the PyrI family.</text>
</comment>
<dbReference type="InterPro" id="IPR036792">
    <property type="entry name" value="Asp_carbatrfase_reg_C_sf"/>
</dbReference>
<keyword evidence="11" id="KW-1185">Reference proteome</keyword>
<evidence type="ECO:0000256" key="2">
    <source>
        <dbReference type="ARBA" id="ARBA00010498"/>
    </source>
</evidence>
<feature type="binding site" evidence="7">
    <location>
        <position position="109"/>
    </location>
    <ligand>
        <name>Zn(2+)</name>
        <dbReference type="ChEBI" id="CHEBI:29105"/>
    </ligand>
</feature>
<reference evidence="10 11" key="1">
    <citation type="journal article" date="2015" name="Stand. Genomic Sci.">
        <title>Complete genome sequence of and proposal of Thermofilum uzonense sp. nov. a novel hyperthermophilic crenarchaeon and emended description of the genus Thermofilum.</title>
        <authorList>
            <person name="Toshchakov S.V."/>
            <person name="Korzhenkov A.A."/>
            <person name="Samarov N.I."/>
            <person name="Mazunin I.O."/>
            <person name="Mozhey O.I."/>
            <person name="Shmyr I.S."/>
            <person name="Derbikova K.S."/>
            <person name="Taranov E.A."/>
            <person name="Dominova I.N."/>
            <person name="Bonch-Osmolovskaya E.A."/>
            <person name="Patrushev M.V."/>
            <person name="Podosokorskaya O.A."/>
            <person name="Kublanov I.V."/>
        </authorList>
    </citation>
    <scope>NUCLEOTIDE SEQUENCE [LARGE SCALE GENOMIC DNA]</scope>
    <source>
        <strain evidence="10 11">1807-2</strain>
    </source>
</reference>
<comment type="subunit">
    <text evidence="7">Contains catalytic and regulatory chains.</text>
</comment>
<feature type="binding site" evidence="7">
    <location>
        <position position="114"/>
    </location>
    <ligand>
        <name>Zn(2+)</name>
        <dbReference type="ChEBI" id="CHEBI:29105"/>
    </ligand>
</feature>
<name>A0A0F7FHI0_9CREN</name>
<evidence type="ECO:0000256" key="4">
    <source>
        <dbReference type="ARBA" id="ARBA00022723"/>
    </source>
</evidence>
<dbReference type="GO" id="GO:0006207">
    <property type="term" value="P:'de novo' pyrimidine nucleobase biosynthetic process"/>
    <property type="evidence" value="ECO:0007669"/>
    <property type="project" value="InterPro"/>
</dbReference>
<evidence type="ECO:0000256" key="3">
    <source>
        <dbReference type="ARBA" id="ARBA00021764"/>
    </source>
</evidence>
<dbReference type="InterPro" id="IPR020542">
    <property type="entry name" value="Asp_carbamoyltrfase_reg_C"/>
</dbReference>
<proteinExistence type="inferred from homology"/>
<sequence length="156" mass="17616">MLEDRLIVRKIKDGTVIDHIPAGRAFDVLKILGIKGKEDVTVALVMNVESKKLGKKDIVKIEKRFLKREEVDKIALVAPTATINIIKDYQVVEKRDVQIPDEIVGLLKCINPLCISNAREPVTPRLKVESKQPLKLRCVYCDEVFGEEALEQLVSK</sequence>
<dbReference type="SUPFAM" id="SSF57825">
    <property type="entry name" value="Aspartate carbamoyltransferase, Regulatory-chain, C-terminal domain"/>
    <property type="match status" value="1"/>
</dbReference>
<keyword evidence="6 7" id="KW-0665">Pyrimidine biosynthesis</keyword>
<feature type="domain" description="Aspartate carbamoyltransferase regulatory subunit C-terminal" evidence="9">
    <location>
        <begin position="102"/>
        <end position="148"/>
    </location>
</feature>
<dbReference type="GO" id="GO:0046872">
    <property type="term" value="F:metal ion binding"/>
    <property type="evidence" value="ECO:0007669"/>
    <property type="project" value="UniProtKB-KW"/>
</dbReference>
<keyword evidence="10" id="KW-0808">Transferase</keyword>
<dbReference type="SUPFAM" id="SSF54893">
    <property type="entry name" value="Aspartate carbamoyltransferase, Regulatory-chain, N-terminal domain"/>
    <property type="match status" value="1"/>
</dbReference>
<gene>
    <name evidence="7" type="primary">pyrI</name>
    <name evidence="10" type="ORF">MA03_03975</name>
</gene>
<feature type="binding site" evidence="7">
    <location>
        <position position="141"/>
    </location>
    <ligand>
        <name>Zn(2+)</name>
        <dbReference type="ChEBI" id="CHEBI:29105"/>
    </ligand>
</feature>
<dbReference type="GO" id="GO:0006221">
    <property type="term" value="P:pyrimidine nucleotide biosynthetic process"/>
    <property type="evidence" value="ECO:0007669"/>
    <property type="project" value="UniProtKB-UniRule"/>
</dbReference>
<dbReference type="Pfam" id="PF01948">
    <property type="entry name" value="PyrI"/>
    <property type="match status" value="1"/>
</dbReference>